<evidence type="ECO:0000259" key="1">
    <source>
        <dbReference type="Pfam" id="PF17765"/>
    </source>
</evidence>
<dbReference type="InterPro" id="IPR041413">
    <property type="entry name" value="MLTR_LBD"/>
</dbReference>
<dbReference type="EMBL" id="JANTEZ010000002">
    <property type="protein sequence ID" value="MCS5714198.1"/>
    <property type="molecule type" value="Genomic_DNA"/>
</dbReference>
<protein>
    <recommendedName>
        <fullName evidence="1">MmyB-like transcription regulator ligand binding domain-containing protein</fullName>
    </recommendedName>
</protein>
<dbReference type="Pfam" id="PF17765">
    <property type="entry name" value="MLTR_LBD"/>
    <property type="match status" value="1"/>
</dbReference>
<feature type="domain" description="MmyB-like transcription regulator ligand binding" evidence="1">
    <location>
        <begin position="12"/>
        <end position="170"/>
    </location>
</feature>
<gene>
    <name evidence="2" type="ORF">NVV95_06485</name>
</gene>
<dbReference type="Proteomes" id="UP001165580">
    <property type="component" value="Unassembled WGS sequence"/>
</dbReference>
<organism evidence="2 3">
    <name type="scientific">Herbiconiux gentiana</name>
    <dbReference type="NCBI Taxonomy" id="2970912"/>
    <lineage>
        <taxon>Bacteria</taxon>
        <taxon>Bacillati</taxon>
        <taxon>Actinomycetota</taxon>
        <taxon>Actinomycetes</taxon>
        <taxon>Micrococcales</taxon>
        <taxon>Microbacteriaceae</taxon>
        <taxon>Herbiconiux</taxon>
    </lineage>
</organism>
<dbReference type="PANTHER" id="PTHR35010">
    <property type="entry name" value="BLL4672 PROTEIN-RELATED"/>
    <property type="match status" value="1"/>
</dbReference>
<dbReference type="Gene3D" id="3.30.450.180">
    <property type="match status" value="1"/>
</dbReference>
<comment type="caution">
    <text evidence="2">The sequence shown here is derived from an EMBL/GenBank/DDBJ whole genome shotgun (WGS) entry which is preliminary data.</text>
</comment>
<sequence length="176" mass="19116">MLREHQDVPDRAGAVALIDSWAGVPAFAHDKHLSVFAANGLATALLPIFAVEVNLARAAFLDRTLERTGIDWDDASEQVASSLRATLASYGEDEEYVEVVGELAALSPDFATVWARSVPAPTRGTFPFRVDRFGVMTLTYQQLLIPGDRGDVLVVWRPADDHSAKRLAALAQSLVD</sequence>
<dbReference type="PANTHER" id="PTHR35010:SF2">
    <property type="entry name" value="BLL4672 PROTEIN"/>
    <property type="match status" value="1"/>
</dbReference>
<dbReference type="RefSeq" id="WP_259485724.1">
    <property type="nucleotide sequence ID" value="NZ_JANTEZ010000002.1"/>
</dbReference>
<name>A0ABT2GDC6_9MICO</name>
<evidence type="ECO:0000313" key="2">
    <source>
        <dbReference type="EMBL" id="MCS5714198.1"/>
    </source>
</evidence>
<evidence type="ECO:0000313" key="3">
    <source>
        <dbReference type="Proteomes" id="UP001165580"/>
    </source>
</evidence>
<reference evidence="2" key="1">
    <citation type="submission" date="2022-08" db="EMBL/GenBank/DDBJ databases">
        <authorList>
            <person name="Deng Y."/>
            <person name="Han X.-F."/>
            <person name="Zhang Y.-Q."/>
        </authorList>
    </citation>
    <scope>NUCLEOTIDE SEQUENCE</scope>
    <source>
        <strain evidence="2">CPCC 205716</strain>
    </source>
</reference>
<keyword evidence="3" id="KW-1185">Reference proteome</keyword>
<proteinExistence type="predicted"/>
<accession>A0ABT2GDC6</accession>